<dbReference type="InterPro" id="IPR052552">
    <property type="entry name" value="YeaO-like"/>
</dbReference>
<dbReference type="PANTHER" id="PTHR36849">
    <property type="entry name" value="CYTOPLASMIC PROTEIN-RELATED"/>
    <property type="match status" value="1"/>
</dbReference>
<dbReference type="AlphaFoldDB" id="A0A1R1LC84"/>
<dbReference type="OrthoDB" id="9790745at2"/>
<dbReference type="RefSeq" id="WP_076703368.1">
    <property type="nucleotide sequence ID" value="NZ_MRDE01000036.1"/>
</dbReference>
<evidence type="ECO:0000313" key="2">
    <source>
        <dbReference type="Proteomes" id="UP000187085"/>
    </source>
</evidence>
<protein>
    <recommendedName>
        <fullName evidence="3">MarR family transcriptional regulator</fullName>
    </recommendedName>
</protein>
<proteinExistence type="predicted"/>
<dbReference type="EMBL" id="MRDE01000036">
    <property type="protein sequence ID" value="OMH25129.1"/>
    <property type="molecule type" value="Genomic_DNA"/>
</dbReference>
<comment type="caution">
    <text evidence="1">The sequence shown here is derived from an EMBL/GenBank/DDBJ whole genome shotgun (WGS) entry which is preliminary data.</text>
</comment>
<reference evidence="1 2" key="1">
    <citation type="submission" date="2016-12" db="EMBL/GenBank/DDBJ databases">
        <title>Draft genome of Tersicoccus phoenicis 1P05MA.</title>
        <authorList>
            <person name="Nakajima Y."/>
            <person name="Yoshizawa S."/>
            <person name="Nakamura K."/>
            <person name="Ogura Y."/>
            <person name="Hayashi T."/>
            <person name="Kogure K."/>
        </authorList>
    </citation>
    <scope>NUCLEOTIDE SEQUENCE [LARGE SCALE GENOMIC DNA]</scope>
    <source>
        <strain evidence="1 2">1p05MA</strain>
    </source>
</reference>
<dbReference type="PANTHER" id="PTHR36849:SF1">
    <property type="entry name" value="CYTOPLASMIC PROTEIN"/>
    <property type="match status" value="1"/>
</dbReference>
<keyword evidence="2" id="KW-1185">Reference proteome</keyword>
<gene>
    <name evidence="1" type="ORF">BKD30_06590</name>
</gene>
<sequence>MAKRDRYRVARVYDDATDDDGHRILVDRLWPRGLRKDGADIEEWLKDVAPSADLRKWYGHDPGRFDEFAERYREELDGDAPQQALQTLHGLAGTVTLLTATKDLELSHGTVLAGILGETGGRRSGETR</sequence>
<dbReference type="STRING" id="554083.BKD30_06590"/>
<name>A0A1R1LC84_9MICC</name>
<evidence type="ECO:0000313" key="1">
    <source>
        <dbReference type="EMBL" id="OMH25129.1"/>
    </source>
</evidence>
<organism evidence="1 2">
    <name type="scientific">Tersicoccus phoenicis</name>
    <dbReference type="NCBI Taxonomy" id="554083"/>
    <lineage>
        <taxon>Bacteria</taxon>
        <taxon>Bacillati</taxon>
        <taxon>Actinomycetota</taxon>
        <taxon>Actinomycetes</taxon>
        <taxon>Micrococcales</taxon>
        <taxon>Micrococcaceae</taxon>
        <taxon>Tersicoccus</taxon>
    </lineage>
</organism>
<accession>A0A1R1LC84</accession>
<dbReference type="Proteomes" id="UP000187085">
    <property type="component" value="Unassembled WGS sequence"/>
</dbReference>
<evidence type="ECO:0008006" key="3">
    <source>
        <dbReference type="Google" id="ProtNLM"/>
    </source>
</evidence>
<dbReference type="Pfam" id="PF22752">
    <property type="entry name" value="DUF488-N3i"/>
    <property type="match status" value="1"/>
</dbReference>